<reference evidence="2 3" key="1">
    <citation type="submission" date="2023-07" db="EMBL/GenBank/DDBJ databases">
        <title>Genomic Encyclopedia of Type Strains, Phase IV (KMG-IV): sequencing the most valuable type-strain genomes for metagenomic binning, comparative biology and taxonomic classification.</title>
        <authorList>
            <person name="Goeker M."/>
        </authorList>
    </citation>
    <scope>NUCLEOTIDE SEQUENCE [LARGE SCALE GENOMIC DNA]</scope>
    <source>
        <strain evidence="2 3">DSM 23494</strain>
    </source>
</reference>
<evidence type="ECO:0000259" key="1">
    <source>
        <dbReference type="Pfam" id="PF13302"/>
    </source>
</evidence>
<accession>A0ABU0AL72</accession>
<dbReference type="SUPFAM" id="SSF55729">
    <property type="entry name" value="Acyl-CoA N-acyltransferases (Nat)"/>
    <property type="match status" value="1"/>
</dbReference>
<sequence>MINISITGAHLRGKLGYWIGKTFWGKGYGTEAVKPIIEYEFEKLELNRIYAGALTSNPGSW</sequence>
<keyword evidence="3" id="KW-1185">Reference proteome</keyword>
<name>A0ABU0AL72_9BACI</name>
<evidence type="ECO:0000313" key="2">
    <source>
        <dbReference type="EMBL" id="MDQ0271522.1"/>
    </source>
</evidence>
<dbReference type="InterPro" id="IPR000182">
    <property type="entry name" value="GNAT_dom"/>
</dbReference>
<protein>
    <submittedName>
        <fullName evidence="2">RimJ/RimL family protein N-acetyltransferase</fullName>
    </submittedName>
</protein>
<dbReference type="RefSeq" id="WP_307476731.1">
    <property type="nucleotide sequence ID" value="NZ_JAUSUB010000015.1"/>
</dbReference>
<dbReference type="PANTHER" id="PTHR43792">
    <property type="entry name" value="GNAT FAMILY, PUTATIVE (AFU_ORTHOLOGUE AFUA_3G00765)-RELATED-RELATED"/>
    <property type="match status" value="1"/>
</dbReference>
<dbReference type="EMBL" id="JAUSUB010000015">
    <property type="protein sequence ID" value="MDQ0271522.1"/>
    <property type="molecule type" value="Genomic_DNA"/>
</dbReference>
<evidence type="ECO:0000313" key="3">
    <source>
        <dbReference type="Proteomes" id="UP001238088"/>
    </source>
</evidence>
<organism evidence="2 3">
    <name type="scientific">Cytobacillus purgationiresistens</name>
    <dbReference type="NCBI Taxonomy" id="863449"/>
    <lineage>
        <taxon>Bacteria</taxon>
        <taxon>Bacillati</taxon>
        <taxon>Bacillota</taxon>
        <taxon>Bacilli</taxon>
        <taxon>Bacillales</taxon>
        <taxon>Bacillaceae</taxon>
        <taxon>Cytobacillus</taxon>
    </lineage>
</organism>
<dbReference type="InterPro" id="IPR051531">
    <property type="entry name" value="N-acetyltransferase"/>
</dbReference>
<dbReference type="InterPro" id="IPR016181">
    <property type="entry name" value="Acyl_CoA_acyltransferase"/>
</dbReference>
<comment type="caution">
    <text evidence="2">The sequence shown here is derived from an EMBL/GenBank/DDBJ whole genome shotgun (WGS) entry which is preliminary data.</text>
</comment>
<feature type="domain" description="N-acetyltransferase" evidence="1">
    <location>
        <begin position="12"/>
        <end position="60"/>
    </location>
</feature>
<dbReference type="Pfam" id="PF13302">
    <property type="entry name" value="Acetyltransf_3"/>
    <property type="match status" value="1"/>
</dbReference>
<dbReference type="Proteomes" id="UP001238088">
    <property type="component" value="Unassembled WGS sequence"/>
</dbReference>
<dbReference type="Gene3D" id="3.40.630.30">
    <property type="match status" value="1"/>
</dbReference>
<gene>
    <name evidence="2" type="ORF">J2S17_003410</name>
</gene>
<proteinExistence type="predicted"/>